<evidence type="ECO:0000259" key="12">
    <source>
        <dbReference type="Pfam" id="PF05425"/>
    </source>
</evidence>
<evidence type="ECO:0000256" key="4">
    <source>
        <dbReference type="ARBA" id="ARBA00022723"/>
    </source>
</evidence>
<evidence type="ECO:0000313" key="13">
    <source>
        <dbReference type="EMBL" id="GEM00335.1"/>
    </source>
</evidence>
<dbReference type="PANTHER" id="PTHR34820:SF4">
    <property type="entry name" value="INNER MEMBRANE PROTEIN YEBZ"/>
    <property type="match status" value="1"/>
</dbReference>
<evidence type="ECO:0000256" key="8">
    <source>
        <dbReference type="ARBA" id="ARBA00023136"/>
    </source>
</evidence>
<dbReference type="Pfam" id="PF04234">
    <property type="entry name" value="CopC"/>
    <property type="match status" value="1"/>
</dbReference>
<feature type="transmembrane region" description="Helical" evidence="9">
    <location>
        <begin position="184"/>
        <end position="209"/>
    </location>
</feature>
<keyword evidence="5 10" id="KW-0732">Signal</keyword>
<keyword evidence="7" id="KW-0186">Copper</keyword>
<feature type="domain" description="CopC" evidence="11">
    <location>
        <begin position="30"/>
        <end position="122"/>
    </location>
</feature>
<dbReference type="GO" id="GO:0006825">
    <property type="term" value="P:copper ion transport"/>
    <property type="evidence" value="ECO:0007669"/>
    <property type="project" value="InterPro"/>
</dbReference>
<sequence length="552" mass="56134">MRGRRPARLLLVLVGLAVLLLGPAGPASAHATLVSSDPVEGAVLDAAPDRIRLTFDEAVAAVPDGAQVFDAEGAPVAASAAATGKELTVSLPERVGPGTYVVVWRVVSEDGHPVSGSLTFSVGAPSVDVTPPPSGSTSTTAAPLALSVSRWLGYAGLLLSTGLVAFCLLVVPADQLTGPVRHRLVAVARIAAGATVVAWLVGLPLTVMYQLGADVGSLTSGATWAGVSTAEYVVTAAVVLGTAAAVGLLGRGTSTGPRRFASLTAGAVAVVAPAFLGHTRAATPEVLVVGADMLHLLAGSIWLGGLVGLALTLRDLADRPDAAAVVLARFSGIAAGVLGALVAAGTVLAWRIVGSWDALVSTGYGRLLLVKVAFALVAVAIAGWNRYRLVPALRASNRQRTRRAGADLVRRAVVAEASVLVVVLAVTGFLVDRSPQAEVSAVSRERNSVQTATLGDVAVLARLAPLTPGPNAVTLELTDSSGAPFEGYEAPRARLASDDVDLGPVELTNVGPGSYAADVVVPSPGTWRLQVSLRTSEFDNPVTTVEFQVDAP</sequence>
<feature type="chain" id="PRO_5021725136" evidence="10">
    <location>
        <begin position="30"/>
        <end position="552"/>
    </location>
</feature>
<evidence type="ECO:0000256" key="7">
    <source>
        <dbReference type="ARBA" id="ARBA00023008"/>
    </source>
</evidence>
<dbReference type="InterPro" id="IPR014755">
    <property type="entry name" value="Cu-Rt/internalin_Ig-like"/>
</dbReference>
<comment type="subcellular location">
    <subcellularLocation>
        <location evidence="1">Cell membrane</location>
        <topology evidence="1">Multi-pass membrane protein</topology>
    </subcellularLocation>
</comment>
<dbReference type="Proteomes" id="UP000321049">
    <property type="component" value="Unassembled WGS sequence"/>
</dbReference>
<feature type="transmembrane region" description="Helical" evidence="9">
    <location>
        <begin position="364"/>
        <end position="387"/>
    </location>
</feature>
<evidence type="ECO:0000256" key="6">
    <source>
        <dbReference type="ARBA" id="ARBA00022989"/>
    </source>
</evidence>
<feature type="transmembrane region" description="Helical" evidence="9">
    <location>
        <begin position="260"/>
        <end position="281"/>
    </location>
</feature>
<dbReference type="GO" id="GO:0042597">
    <property type="term" value="C:periplasmic space"/>
    <property type="evidence" value="ECO:0007669"/>
    <property type="project" value="InterPro"/>
</dbReference>
<feature type="transmembrane region" description="Helical" evidence="9">
    <location>
        <begin position="293"/>
        <end position="313"/>
    </location>
</feature>
<dbReference type="InterPro" id="IPR032694">
    <property type="entry name" value="CopC/D"/>
</dbReference>
<dbReference type="InterPro" id="IPR008457">
    <property type="entry name" value="Cu-R_CopD_dom"/>
</dbReference>
<dbReference type="InterPro" id="IPR014756">
    <property type="entry name" value="Ig_E-set"/>
</dbReference>
<dbReference type="SUPFAM" id="SSF81296">
    <property type="entry name" value="E set domains"/>
    <property type="match status" value="1"/>
</dbReference>
<evidence type="ECO:0000256" key="5">
    <source>
        <dbReference type="ARBA" id="ARBA00022729"/>
    </source>
</evidence>
<dbReference type="Pfam" id="PF05425">
    <property type="entry name" value="CopD"/>
    <property type="match status" value="1"/>
</dbReference>
<dbReference type="GO" id="GO:0005507">
    <property type="term" value="F:copper ion binding"/>
    <property type="evidence" value="ECO:0007669"/>
    <property type="project" value="InterPro"/>
</dbReference>
<dbReference type="GO" id="GO:0046688">
    <property type="term" value="P:response to copper ion"/>
    <property type="evidence" value="ECO:0007669"/>
    <property type="project" value="InterPro"/>
</dbReference>
<evidence type="ECO:0000256" key="3">
    <source>
        <dbReference type="ARBA" id="ARBA00022692"/>
    </source>
</evidence>
<keyword evidence="4" id="KW-0479">Metal-binding</keyword>
<accession>A0A511JQX9</accession>
<gene>
    <name evidence="13" type="ORF">CTE05_38810</name>
</gene>
<evidence type="ECO:0000259" key="11">
    <source>
        <dbReference type="Pfam" id="PF04234"/>
    </source>
</evidence>
<evidence type="ECO:0000256" key="2">
    <source>
        <dbReference type="ARBA" id="ARBA00022475"/>
    </source>
</evidence>
<keyword evidence="6 9" id="KW-1133">Transmembrane helix</keyword>
<evidence type="ECO:0000256" key="10">
    <source>
        <dbReference type="SAM" id="SignalP"/>
    </source>
</evidence>
<protein>
    <submittedName>
        <fullName evidence="13">Transport integral membrane protein</fullName>
    </submittedName>
</protein>
<name>A0A511JQX9_9CELL</name>
<dbReference type="AlphaFoldDB" id="A0A511JQX9"/>
<dbReference type="PANTHER" id="PTHR34820">
    <property type="entry name" value="INNER MEMBRANE PROTEIN YEBZ"/>
    <property type="match status" value="1"/>
</dbReference>
<keyword evidence="2" id="KW-1003">Cell membrane</keyword>
<feature type="domain" description="Copper resistance protein D" evidence="12">
    <location>
        <begin position="326"/>
        <end position="430"/>
    </location>
</feature>
<feature type="transmembrane region" description="Helical" evidence="9">
    <location>
        <begin position="229"/>
        <end position="248"/>
    </location>
</feature>
<evidence type="ECO:0000313" key="14">
    <source>
        <dbReference type="Proteomes" id="UP000321049"/>
    </source>
</evidence>
<organism evidence="13 14">
    <name type="scientific">Cellulomonas terrae</name>
    <dbReference type="NCBI Taxonomy" id="311234"/>
    <lineage>
        <taxon>Bacteria</taxon>
        <taxon>Bacillati</taxon>
        <taxon>Actinomycetota</taxon>
        <taxon>Actinomycetes</taxon>
        <taxon>Micrococcales</taxon>
        <taxon>Cellulomonadaceae</taxon>
        <taxon>Cellulomonas</taxon>
    </lineage>
</organism>
<keyword evidence="3 9" id="KW-0812">Transmembrane</keyword>
<dbReference type="Gene3D" id="2.60.40.1220">
    <property type="match status" value="1"/>
</dbReference>
<dbReference type="RefSeq" id="WP_222595522.1">
    <property type="nucleotide sequence ID" value="NZ_BJWH01000033.1"/>
</dbReference>
<evidence type="ECO:0000256" key="1">
    <source>
        <dbReference type="ARBA" id="ARBA00004651"/>
    </source>
</evidence>
<proteinExistence type="predicted"/>
<keyword evidence="14" id="KW-1185">Reference proteome</keyword>
<reference evidence="13 14" key="1">
    <citation type="submission" date="2019-07" db="EMBL/GenBank/DDBJ databases">
        <title>Whole genome shotgun sequence of Cellulomonas terrae NBRC 100819.</title>
        <authorList>
            <person name="Hosoyama A."/>
            <person name="Uohara A."/>
            <person name="Ohji S."/>
            <person name="Ichikawa N."/>
        </authorList>
    </citation>
    <scope>NUCLEOTIDE SEQUENCE [LARGE SCALE GENOMIC DNA]</scope>
    <source>
        <strain evidence="13 14">NBRC 100819</strain>
    </source>
</reference>
<dbReference type="EMBL" id="BJWH01000033">
    <property type="protein sequence ID" value="GEM00335.1"/>
    <property type="molecule type" value="Genomic_DNA"/>
</dbReference>
<evidence type="ECO:0000256" key="9">
    <source>
        <dbReference type="SAM" id="Phobius"/>
    </source>
</evidence>
<feature type="signal peptide" evidence="10">
    <location>
        <begin position="1"/>
        <end position="29"/>
    </location>
</feature>
<dbReference type="GO" id="GO:0005886">
    <property type="term" value="C:plasma membrane"/>
    <property type="evidence" value="ECO:0007669"/>
    <property type="project" value="UniProtKB-SubCell"/>
</dbReference>
<feature type="transmembrane region" description="Helical" evidence="9">
    <location>
        <begin position="325"/>
        <end position="352"/>
    </location>
</feature>
<comment type="caution">
    <text evidence="13">The sequence shown here is derived from an EMBL/GenBank/DDBJ whole genome shotgun (WGS) entry which is preliminary data.</text>
</comment>
<feature type="transmembrane region" description="Helical" evidence="9">
    <location>
        <begin position="408"/>
        <end position="431"/>
    </location>
</feature>
<dbReference type="InterPro" id="IPR007348">
    <property type="entry name" value="CopC_dom"/>
</dbReference>
<keyword evidence="8 9" id="KW-0472">Membrane</keyword>
<feature type="transmembrane region" description="Helical" evidence="9">
    <location>
        <begin position="151"/>
        <end position="172"/>
    </location>
</feature>